<dbReference type="Proteomes" id="UP000240760">
    <property type="component" value="Unassembled WGS sequence"/>
</dbReference>
<sequence length="185" mass="20148">MTDDAFPCVSTPDRHHTPHIATDSYDFDLTRFTPSIILIILNPHHRPLSCSPEIKATPLERPCKSSLLAPRASERRRRGSLASRRKAGQKGRQMTAHQMRGGRGEGGLLAFVPLPLLHSLVDITCCHVTVCNANSCLSLITAITTGSSLPSLGEHHHRDSTTKPSFLSATSFPKRGRLKGPVACI</sequence>
<accession>A0A2T4BZ14</accession>
<feature type="compositionally biased region" description="Basic residues" evidence="1">
    <location>
        <begin position="74"/>
        <end position="89"/>
    </location>
</feature>
<feature type="region of interest" description="Disordered" evidence="1">
    <location>
        <begin position="65"/>
        <end position="101"/>
    </location>
</feature>
<keyword evidence="3" id="KW-1185">Reference proteome</keyword>
<evidence type="ECO:0000313" key="3">
    <source>
        <dbReference type="Proteomes" id="UP000240760"/>
    </source>
</evidence>
<evidence type="ECO:0000256" key="1">
    <source>
        <dbReference type="SAM" id="MobiDB-lite"/>
    </source>
</evidence>
<name>A0A2T4BZ14_TRILO</name>
<evidence type="ECO:0000313" key="2">
    <source>
        <dbReference type="EMBL" id="PTB74577.1"/>
    </source>
</evidence>
<protein>
    <submittedName>
        <fullName evidence="2">Uncharacterized protein</fullName>
    </submittedName>
</protein>
<reference evidence="2 3" key="1">
    <citation type="submission" date="2016-07" db="EMBL/GenBank/DDBJ databases">
        <title>Multiple horizontal gene transfer events from other fungi enriched the ability of initially mycotrophic Trichoderma (Ascomycota) to feed on dead plant biomass.</title>
        <authorList>
            <consortium name="DOE Joint Genome Institute"/>
            <person name="Aerts A."/>
            <person name="Atanasova L."/>
            <person name="Chenthamara K."/>
            <person name="Zhang J."/>
            <person name="Grujic M."/>
            <person name="Henrissat B."/>
            <person name="Kuo A."/>
            <person name="Salamov A."/>
            <person name="Lipzen A."/>
            <person name="Labutti K."/>
            <person name="Barry K."/>
            <person name="Miao Y."/>
            <person name="Rahimi M.J."/>
            <person name="Shen Q."/>
            <person name="Grigoriev I.V."/>
            <person name="Kubicek C.P."/>
            <person name="Druzhinina I.S."/>
        </authorList>
    </citation>
    <scope>NUCLEOTIDE SEQUENCE [LARGE SCALE GENOMIC DNA]</scope>
    <source>
        <strain evidence="2 3">ATCC 18648</strain>
    </source>
</reference>
<gene>
    <name evidence="2" type="ORF">M440DRAFT_98033</name>
</gene>
<dbReference type="EMBL" id="KZ679135">
    <property type="protein sequence ID" value="PTB74577.1"/>
    <property type="molecule type" value="Genomic_DNA"/>
</dbReference>
<dbReference type="AlphaFoldDB" id="A0A2T4BZ14"/>
<organism evidence="2 3">
    <name type="scientific">Trichoderma longibrachiatum ATCC 18648</name>
    <dbReference type="NCBI Taxonomy" id="983965"/>
    <lineage>
        <taxon>Eukaryota</taxon>
        <taxon>Fungi</taxon>
        <taxon>Dikarya</taxon>
        <taxon>Ascomycota</taxon>
        <taxon>Pezizomycotina</taxon>
        <taxon>Sordariomycetes</taxon>
        <taxon>Hypocreomycetidae</taxon>
        <taxon>Hypocreales</taxon>
        <taxon>Hypocreaceae</taxon>
        <taxon>Trichoderma</taxon>
    </lineage>
</organism>
<proteinExistence type="predicted"/>